<dbReference type="GO" id="GO:0008506">
    <property type="term" value="F:sucrose:proton symporter activity"/>
    <property type="evidence" value="ECO:0007669"/>
    <property type="project" value="TreeGrafter"/>
</dbReference>
<keyword evidence="9" id="KW-1185">Reference proteome</keyword>
<feature type="transmembrane region" description="Helical" evidence="7">
    <location>
        <begin position="573"/>
        <end position="593"/>
    </location>
</feature>
<dbReference type="EMBL" id="KN832972">
    <property type="protein sequence ID" value="KIM90927.1"/>
    <property type="molecule type" value="Genomic_DNA"/>
</dbReference>
<reference evidence="8 9" key="1">
    <citation type="submission" date="2014-04" db="EMBL/GenBank/DDBJ databases">
        <authorList>
            <consortium name="DOE Joint Genome Institute"/>
            <person name="Kuo A."/>
            <person name="Tarkka M."/>
            <person name="Buscot F."/>
            <person name="Kohler A."/>
            <person name="Nagy L.G."/>
            <person name="Floudas D."/>
            <person name="Copeland A."/>
            <person name="Barry K.W."/>
            <person name="Cichocki N."/>
            <person name="Veneault-Fourrey C."/>
            <person name="LaButti K."/>
            <person name="Lindquist E.A."/>
            <person name="Lipzen A."/>
            <person name="Lundell T."/>
            <person name="Morin E."/>
            <person name="Murat C."/>
            <person name="Sun H."/>
            <person name="Tunlid A."/>
            <person name="Henrissat B."/>
            <person name="Grigoriev I.V."/>
            <person name="Hibbett D.S."/>
            <person name="Martin F."/>
            <person name="Nordberg H.P."/>
            <person name="Cantor M.N."/>
            <person name="Hua S.X."/>
        </authorList>
    </citation>
    <scope>NUCLEOTIDE SEQUENCE [LARGE SCALE GENOMIC DNA]</scope>
    <source>
        <strain evidence="8 9">F 1598</strain>
    </source>
</reference>
<proteinExistence type="predicted"/>
<name>A0A0C3CMN0_PILCF</name>
<keyword evidence="4 7" id="KW-1133">Transmembrane helix</keyword>
<sequence>MEFPTVVADADPDPTTQIPWPTARPKRVQPAPQENSSRSEIEQRGGNVPRDRHSVDVNAKKGKSAAEPGRRHLSTWDLITLSISMGGAQVAWTVELGYGTPFLLSLGVSEQVTSLVWLAGPISGLVAQPVIGAISDSSPSKYRRRYWIVLSTIVLVISTLVLAYCQPIAAFFVDLFGGGVGDWDPIRKKHVSNTAIGLAIFSFYLLDFALNALQASLRNILLDVTPPEQLNAANAWHGRMTHAGNIAGFGFGFLPLAGIPVFRLLGGDQFRKFCVVAMAILIATVWITCACHEEKERQDPYYKRSTVRNVLENIYNAMVKLPKPIRRVCVVQVFAFMGWFPFLFYSTTYVGQIMAYENNAEPDHDVATRTGEFAMLIFSVVAVVAGSLLPHLARRDRRLMTPKDEDEDAEVSRLRDTVRQWRAEALRDGKPLRLPMMPFLLRNIWTGALLFFTILTFSTFFISTVAQASVVVGLIGICWAVACWVPFAIIMEFLKELDEESANPKPNHGTAEGITHSPLRSRAISSPQVHTDTPNESQPLIRRRSFEEYEAAVEGSSPAVPVAGGTVLGIHNLAIVFPQFIVALVSSAIFRAVDADTDMDPTNHNTYLGKNGVAWVLRFGGLCTLVGAIFARMVPLTQAENQMRRTLAEMKELKDENTP</sequence>
<evidence type="ECO:0000313" key="9">
    <source>
        <dbReference type="Proteomes" id="UP000054166"/>
    </source>
</evidence>
<evidence type="ECO:0000256" key="1">
    <source>
        <dbReference type="ARBA" id="ARBA00004141"/>
    </source>
</evidence>
<feature type="transmembrane region" description="Helical" evidence="7">
    <location>
        <begin position="468"/>
        <end position="490"/>
    </location>
</feature>
<dbReference type="Proteomes" id="UP000054166">
    <property type="component" value="Unassembled WGS sequence"/>
</dbReference>
<feature type="region of interest" description="Disordered" evidence="6">
    <location>
        <begin position="1"/>
        <end position="68"/>
    </location>
</feature>
<keyword evidence="3 7" id="KW-0812">Transmembrane</keyword>
<evidence type="ECO:0000256" key="3">
    <source>
        <dbReference type="ARBA" id="ARBA00022692"/>
    </source>
</evidence>
<evidence type="ECO:0000256" key="7">
    <source>
        <dbReference type="SAM" id="Phobius"/>
    </source>
</evidence>
<feature type="transmembrane region" description="Helical" evidence="7">
    <location>
        <begin position="193"/>
        <end position="213"/>
    </location>
</feature>
<feature type="transmembrane region" description="Helical" evidence="7">
    <location>
        <begin position="440"/>
        <end position="462"/>
    </location>
</feature>
<dbReference type="OrthoDB" id="28755at2759"/>
<protein>
    <recommendedName>
        <fullName evidence="10">Major facilitator superfamily (MFS) profile domain-containing protein</fullName>
    </recommendedName>
</protein>
<feature type="transmembrane region" description="Helical" evidence="7">
    <location>
        <begin position="246"/>
        <end position="264"/>
    </location>
</feature>
<reference evidence="9" key="2">
    <citation type="submission" date="2015-01" db="EMBL/GenBank/DDBJ databases">
        <title>Evolutionary Origins and Diversification of the Mycorrhizal Mutualists.</title>
        <authorList>
            <consortium name="DOE Joint Genome Institute"/>
            <consortium name="Mycorrhizal Genomics Consortium"/>
            <person name="Kohler A."/>
            <person name="Kuo A."/>
            <person name="Nagy L.G."/>
            <person name="Floudas D."/>
            <person name="Copeland A."/>
            <person name="Barry K.W."/>
            <person name="Cichocki N."/>
            <person name="Veneault-Fourrey C."/>
            <person name="LaButti K."/>
            <person name="Lindquist E.A."/>
            <person name="Lipzen A."/>
            <person name="Lundell T."/>
            <person name="Morin E."/>
            <person name="Murat C."/>
            <person name="Riley R."/>
            <person name="Ohm R."/>
            <person name="Sun H."/>
            <person name="Tunlid A."/>
            <person name="Henrissat B."/>
            <person name="Grigoriev I.V."/>
            <person name="Hibbett D.S."/>
            <person name="Martin F."/>
        </authorList>
    </citation>
    <scope>NUCLEOTIDE SEQUENCE [LARGE SCALE GENOMIC DNA]</scope>
    <source>
        <strain evidence="9">F 1598</strain>
    </source>
</reference>
<feature type="transmembrane region" description="Helical" evidence="7">
    <location>
        <begin position="270"/>
        <end position="291"/>
    </location>
</feature>
<evidence type="ECO:0008006" key="10">
    <source>
        <dbReference type="Google" id="ProtNLM"/>
    </source>
</evidence>
<dbReference type="Gene3D" id="1.20.1250.20">
    <property type="entry name" value="MFS general substrate transporter like domains"/>
    <property type="match status" value="1"/>
</dbReference>
<evidence type="ECO:0000256" key="5">
    <source>
        <dbReference type="ARBA" id="ARBA00023136"/>
    </source>
</evidence>
<dbReference type="HOGENOM" id="CLU_018303_1_1_1"/>
<organism evidence="8 9">
    <name type="scientific">Piloderma croceum (strain F 1598)</name>
    <dbReference type="NCBI Taxonomy" id="765440"/>
    <lineage>
        <taxon>Eukaryota</taxon>
        <taxon>Fungi</taxon>
        <taxon>Dikarya</taxon>
        <taxon>Basidiomycota</taxon>
        <taxon>Agaricomycotina</taxon>
        <taxon>Agaricomycetes</taxon>
        <taxon>Agaricomycetidae</taxon>
        <taxon>Atheliales</taxon>
        <taxon>Atheliaceae</taxon>
        <taxon>Piloderma</taxon>
    </lineage>
</organism>
<evidence type="ECO:0000256" key="6">
    <source>
        <dbReference type="SAM" id="MobiDB-lite"/>
    </source>
</evidence>
<feature type="compositionally biased region" description="Basic and acidic residues" evidence="6">
    <location>
        <begin position="37"/>
        <end position="59"/>
    </location>
</feature>
<dbReference type="PANTHER" id="PTHR19432:SF35">
    <property type="entry name" value="SOLUTE CARRIER FAMILY 45 MEMBER 3 ISOFORM X1"/>
    <property type="match status" value="1"/>
</dbReference>
<evidence type="ECO:0000256" key="2">
    <source>
        <dbReference type="ARBA" id="ARBA00022448"/>
    </source>
</evidence>
<feature type="transmembrane region" description="Helical" evidence="7">
    <location>
        <begin position="146"/>
        <end position="173"/>
    </location>
</feature>
<dbReference type="PANTHER" id="PTHR19432">
    <property type="entry name" value="SUGAR TRANSPORTER"/>
    <property type="match status" value="1"/>
</dbReference>
<keyword evidence="5 7" id="KW-0472">Membrane</keyword>
<gene>
    <name evidence="8" type="ORF">PILCRDRAFT_811422</name>
</gene>
<keyword evidence="2" id="KW-0813">Transport</keyword>
<feature type="transmembrane region" description="Helical" evidence="7">
    <location>
        <begin position="328"/>
        <end position="353"/>
    </location>
</feature>
<dbReference type="AlphaFoldDB" id="A0A0C3CMN0"/>
<evidence type="ECO:0000256" key="4">
    <source>
        <dbReference type="ARBA" id="ARBA00022989"/>
    </source>
</evidence>
<dbReference type="InterPro" id="IPR036259">
    <property type="entry name" value="MFS_trans_sf"/>
</dbReference>
<comment type="subcellular location">
    <subcellularLocation>
        <location evidence="1">Membrane</location>
        <topology evidence="1">Multi-pass membrane protein</topology>
    </subcellularLocation>
</comment>
<accession>A0A0C3CMN0</accession>
<evidence type="ECO:0000313" key="8">
    <source>
        <dbReference type="EMBL" id="KIM90927.1"/>
    </source>
</evidence>
<dbReference type="InParanoid" id="A0A0C3CMN0"/>
<feature type="transmembrane region" description="Helical" evidence="7">
    <location>
        <begin position="613"/>
        <end position="634"/>
    </location>
</feature>
<dbReference type="GO" id="GO:0005886">
    <property type="term" value="C:plasma membrane"/>
    <property type="evidence" value="ECO:0007669"/>
    <property type="project" value="TreeGrafter"/>
</dbReference>
<dbReference type="SUPFAM" id="SSF103473">
    <property type="entry name" value="MFS general substrate transporter"/>
    <property type="match status" value="2"/>
</dbReference>
<feature type="transmembrane region" description="Helical" evidence="7">
    <location>
        <begin position="373"/>
        <end position="393"/>
    </location>
</feature>